<feature type="region of interest" description="Disordered" evidence="1">
    <location>
        <begin position="414"/>
        <end position="438"/>
    </location>
</feature>
<dbReference type="CDD" id="cd12087">
    <property type="entry name" value="TM_EGFR-like"/>
    <property type="match status" value="1"/>
</dbReference>
<gene>
    <name evidence="4" type="ORF">VNI00_015799</name>
</gene>
<dbReference type="Proteomes" id="UP001383192">
    <property type="component" value="Unassembled WGS sequence"/>
</dbReference>
<feature type="chain" id="PRO_5043530375" description="Glycoside hydrolase family 76 protein" evidence="3">
    <location>
        <begin position="34"/>
        <end position="583"/>
    </location>
</feature>
<dbReference type="EMBL" id="JAYKXP010000109">
    <property type="protein sequence ID" value="KAK7025970.1"/>
    <property type="molecule type" value="Genomic_DNA"/>
</dbReference>
<name>A0AAW0BL06_9AGAR</name>
<feature type="signal peptide" evidence="3">
    <location>
        <begin position="1"/>
        <end position="33"/>
    </location>
</feature>
<feature type="compositionally biased region" description="Low complexity" evidence="1">
    <location>
        <begin position="546"/>
        <end position="555"/>
    </location>
</feature>
<feature type="compositionally biased region" description="Polar residues" evidence="1">
    <location>
        <begin position="556"/>
        <end position="567"/>
    </location>
</feature>
<dbReference type="SUPFAM" id="SSF48208">
    <property type="entry name" value="Six-hairpin glycosidases"/>
    <property type="match status" value="1"/>
</dbReference>
<dbReference type="InterPro" id="IPR008928">
    <property type="entry name" value="6-hairpin_glycosidase_sf"/>
</dbReference>
<dbReference type="Gene3D" id="1.50.10.20">
    <property type="match status" value="1"/>
</dbReference>
<sequence length="583" mass="63850">MSSILCSALKLWSSFVVLLLCMVIPLLVDDTAAQVAIPSTWRKPTVDISRQQSIDIAAAALDKAYDEIVPDDKNRDFTMILAEFDIATNQTRYKDKVANYFASKPSGKCVPYHSVRAHNDDRLTFHIGHRMAPALAHVAYKDTIFLNLAREAWDSNNNYVLSSSGVPAAFQSTSDSKVEDALDDHRRCPNAVDLSGGLMHHPRVDMVTSENAWFFRSGTLLSGLLAQITQNDTYLNAAQQSARLFLSQLYTDDSLFWWQVTLNMSDPCATPRVDTRKEYWNTGTAIEGLAILSSIRQNETINERVTASLSASSKYDPWYDSTVQGILKQTAAIDIVRGFATVHARKESYSSDVSSYVEAYLAVQYNAVLDKATTEGTNIYGNSWIGPINSTYSVDSQLAAARVLIAGIGLASQLETPSSSTSPSSTSQPETSSPEAKSSNVGAIVGGILGGLFFIALVVVGSLFIIRRRRRQHTVSQSTEVIQAFPGSVVSTEQTSYFGSPVTGSETRTPLAGSPRQSEKRQGRMHIVNASRPHIHPRSEASTDLSSGSSQSQPSTAELVQMLNQRLQGERWDREEPPPGYSN</sequence>
<evidence type="ECO:0000256" key="3">
    <source>
        <dbReference type="SAM" id="SignalP"/>
    </source>
</evidence>
<evidence type="ECO:0000256" key="2">
    <source>
        <dbReference type="SAM" id="Phobius"/>
    </source>
</evidence>
<feature type="transmembrane region" description="Helical" evidence="2">
    <location>
        <begin position="441"/>
        <end position="466"/>
    </location>
</feature>
<dbReference type="AlphaFoldDB" id="A0AAW0BL06"/>
<feature type="compositionally biased region" description="Polar residues" evidence="1">
    <location>
        <begin position="494"/>
        <end position="508"/>
    </location>
</feature>
<protein>
    <recommendedName>
        <fullName evidence="6">Glycoside hydrolase family 76 protein</fullName>
    </recommendedName>
</protein>
<proteinExistence type="predicted"/>
<keyword evidence="2" id="KW-0472">Membrane</keyword>
<feature type="region of interest" description="Disordered" evidence="1">
    <location>
        <begin position="494"/>
        <end position="583"/>
    </location>
</feature>
<keyword evidence="3" id="KW-0732">Signal</keyword>
<dbReference type="GO" id="GO:0005975">
    <property type="term" value="P:carbohydrate metabolic process"/>
    <property type="evidence" value="ECO:0007669"/>
    <property type="project" value="InterPro"/>
</dbReference>
<evidence type="ECO:0000256" key="1">
    <source>
        <dbReference type="SAM" id="MobiDB-lite"/>
    </source>
</evidence>
<organism evidence="4 5">
    <name type="scientific">Paramarasmius palmivorus</name>
    <dbReference type="NCBI Taxonomy" id="297713"/>
    <lineage>
        <taxon>Eukaryota</taxon>
        <taxon>Fungi</taxon>
        <taxon>Dikarya</taxon>
        <taxon>Basidiomycota</taxon>
        <taxon>Agaricomycotina</taxon>
        <taxon>Agaricomycetes</taxon>
        <taxon>Agaricomycetidae</taxon>
        <taxon>Agaricales</taxon>
        <taxon>Marasmiineae</taxon>
        <taxon>Marasmiaceae</taxon>
        <taxon>Paramarasmius</taxon>
    </lineage>
</organism>
<feature type="compositionally biased region" description="Low complexity" evidence="1">
    <location>
        <begin position="415"/>
        <end position="435"/>
    </location>
</feature>
<comment type="caution">
    <text evidence="4">The sequence shown here is derived from an EMBL/GenBank/DDBJ whole genome shotgun (WGS) entry which is preliminary data.</text>
</comment>
<evidence type="ECO:0008006" key="6">
    <source>
        <dbReference type="Google" id="ProtNLM"/>
    </source>
</evidence>
<accession>A0AAW0BL06</accession>
<keyword evidence="5" id="KW-1185">Reference proteome</keyword>
<keyword evidence="2" id="KW-1133">Transmembrane helix</keyword>
<keyword evidence="2" id="KW-0812">Transmembrane</keyword>
<feature type="compositionally biased region" description="Basic and acidic residues" evidence="1">
    <location>
        <begin position="568"/>
        <end position="577"/>
    </location>
</feature>
<reference evidence="4 5" key="1">
    <citation type="submission" date="2024-01" db="EMBL/GenBank/DDBJ databases">
        <title>A draft genome for a cacao thread blight-causing isolate of Paramarasmius palmivorus.</title>
        <authorList>
            <person name="Baruah I.K."/>
            <person name="Bukari Y."/>
            <person name="Amoako-Attah I."/>
            <person name="Meinhardt L.W."/>
            <person name="Bailey B.A."/>
            <person name="Cohen S.P."/>
        </authorList>
    </citation>
    <scope>NUCLEOTIDE SEQUENCE [LARGE SCALE GENOMIC DNA]</scope>
    <source>
        <strain evidence="4 5">GH-12</strain>
    </source>
</reference>
<evidence type="ECO:0000313" key="5">
    <source>
        <dbReference type="Proteomes" id="UP001383192"/>
    </source>
</evidence>
<evidence type="ECO:0000313" key="4">
    <source>
        <dbReference type="EMBL" id="KAK7025970.1"/>
    </source>
</evidence>